<name>A0ABT4PFS9_9BACT</name>
<sequence length="216" mass="25092">MKTRTETEYIQQLISEGEHIQQDFKFAISDARKIARSISAFANTQGGRLLIGVKDNGKIAGVRSEEEIYMIEAAARMYCRPQVELENYIYKVEGKNVLEVRIAENPCKPICALDEQNKAWAYVRIKDENILANPVHLNIWKQNRQKESVVIAYTEREQHLLNILKQHGALTLNQCSRLSQINRKQTSELLADFIRFGLVEQDFKEHTFYFKLTENE</sequence>
<evidence type="ECO:0000313" key="3">
    <source>
        <dbReference type="Proteomes" id="UP001141933"/>
    </source>
</evidence>
<accession>A0ABT4PFS9</accession>
<evidence type="ECO:0000313" key="2">
    <source>
        <dbReference type="EMBL" id="MCZ8371911.1"/>
    </source>
</evidence>
<proteinExistence type="predicted"/>
<protein>
    <submittedName>
        <fullName evidence="2">DNA binding domain-containing protein</fullName>
    </submittedName>
</protein>
<organism evidence="2 3">
    <name type="scientific">Phocaeicola acetigenes</name>
    <dbReference type="NCBI Taxonomy" id="3016083"/>
    <lineage>
        <taxon>Bacteria</taxon>
        <taxon>Pseudomonadati</taxon>
        <taxon>Bacteroidota</taxon>
        <taxon>Bacteroidia</taxon>
        <taxon>Bacteroidales</taxon>
        <taxon>Bacteroidaceae</taxon>
        <taxon>Phocaeicola</taxon>
    </lineage>
</organism>
<dbReference type="Proteomes" id="UP001141933">
    <property type="component" value="Unassembled WGS sequence"/>
</dbReference>
<feature type="domain" description="Schlafen AlbA-2" evidence="1">
    <location>
        <begin position="21"/>
        <end position="131"/>
    </location>
</feature>
<reference evidence="2" key="1">
    <citation type="submission" date="2022-12" db="EMBL/GenBank/DDBJ databases">
        <title>Phocaeicola acetigenes sp. nov., isolated feces from a healthy human.</title>
        <authorList>
            <person name="Do H."/>
            <person name="Ha Y.B."/>
            <person name="Kim J.-S."/>
            <person name="Suh M.K."/>
            <person name="Kim H.S."/>
            <person name="Lee J.-S."/>
        </authorList>
    </citation>
    <scope>NUCLEOTIDE SEQUENCE</scope>
    <source>
        <strain evidence="2">KGMB11183</strain>
    </source>
</reference>
<dbReference type="Pfam" id="PF04326">
    <property type="entry name" value="SLFN_AlbA_2"/>
    <property type="match status" value="1"/>
</dbReference>
<evidence type="ECO:0000259" key="1">
    <source>
        <dbReference type="Pfam" id="PF04326"/>
    </source>
</evidence>
<dbReference type="EMBL" id="JAPZVM010000002">
    <property type="protein sequence ID" value="MCZ8371911.1"/>
    <property type="molecule type" value="Genomic_DNA"/>
</dbReference>
<dbReference type="PANTHER" id="PTHR30595:SF6">
    <property type="entry name" value="SCHLAFEN ALBA-2 DOMAIN-CONTAINING PROTEIN"/>
    <property type="match status" value="1"/>
</dbReference>
<dbReference type="PANTHER" id="PTHR30595">
    <property type="entry name" value="GLPR-RELATED TRANSCRIPTIONAL REPRESSOR"/>
    <property type="match status" value="1"/>
</dbReference>
<dbReference type="InterPro" id="IPR038461">
    <property type="entry name" value="Schlafen_AlbA_2_dom_sf"/>
</dbReference>
<comment type="caution">
    <text evidence="2">The sequence shown here is derived from an EMBL/GenBank/DDBJ whole genome shotgun (WGS) entry which is preliminary data.</text>
</comment>
<keyword evidence="3" id="KW-1185">Reference proteome</keyword>
<gene>
    <name evidence="2" type="ORF">O6P32_04210</name>
</gene>
<dbReference type="InterPro" id="IPR007421">
    <property type="entry name" value="Schlafen_AlbA_2_dom"/>
</dbReference>
<dbReference type="Gene3D" id="3.30.950.30">
    <property type="entry name" value="Schlafen, AAA domain"/>
    <property type="match status" value="1"/>
</dbReference>
<dbReference type="RefSeq" id="WP_178266930.1">
    <property type="nucleotide sequence ID" value="NZ_JAPZVM010000002.1"/>
</dbReference>